<dbReference type="EMBL" id="AMCW01000135">
    <property type="protein sequence ID" value="EKK00035.1"/>
    <property type="molecule type" value="Genomic_DNA"/>
</dbReference>
<evidence type="ECO:0000313" key="1">
    <source>
        <dbReference type="EMBL" id="EKK00035.1"/>
    </source>
</evidence>
<comment type="caution">
    <text evidence="1">The sequence shown here is derived from an EMBL/GenBank/DDBJ whole genome shotgun (WGS) entry which is preliminary data.</text>
</comment>
<proteinExistence type="predicted"/>
<organism evidence="1 2">
    <name type="scientific">Rhodopirellula baltica SH28</name>
    <dbReference type="NCBI Taxonomy" id="993517"/>
    <lineage>
        <taxon>Bacteria</taxon>
        <taxon>Pseudomonadati</taxon>
        <taxon>Planctomycetota</taxon>
        <taxon>Planctomycetia</taxon>
        <taxon>Pirellulales</taxon>
        <taxon>Pirellulaceae</taxon>
        <taxon>Rhodopirellula</taxon>
    </lineage>
</organism>
<dbReference type="Proteomes" id="UP000007993">
    <property type="component" value="Unassembled WGS sequence"/>
</dbReference>
<evidence type="ECO:0000313" key="2">
    <source>
        <dbReference type="Proteomes" id="UP000007993"/>
    </source>
</evidence>
<accession>K5CA04</accession>
<sequence>MLGCFSKGVIVTRSLNSSCFKVCNVVLQSMVELSGVLDGHHSRDLRARIVQLVG</sequence>
<protein>
    <submittedName>
        <fullName evidence="1">Uncharacterized protein</fullName>
    </submittedName>
</protein>
<reference evidence="1 2" key="1">
    <citation type="journal article" date="2013" name="Mar. Genomics">
        <title>Expression of sulfatases in Rhodopirellula baltica and the diversity of sulfatases in the genus Rhodopirellula.</title>
        <authorList>
            <person name="Wegner C.E."/>
            <person name="Richter-Heitmann T."/>
            <person name="Klindworth A."/>
            <person name="Klockow C."/>
            <person name="Richter M."/>
            <person name="Achstetter T."/>
            <person name="Glockner F.O."/>
            <person name="Harder J."/>
        </authorList>
    </citation>
    <scope>NUCLEOTIDE SEQUENCE [LARGE SCALE GENOMIC DNA]</scope>
    <source>
        <strain evidence="1 2">SH28</strain>
    </source>
</reference>
<dbReference type="AlphaFoldDB" id="K5CA04"/>
<name>K5CA04_RHOBT</name>
<gene>
    <name evidence="1" type="ORF">RBSH_04742</name>
</gene>